<keyword evidence="4" id="KW-1185">Reference proteome</keyword>
<organism evidence="3 4">
    <name type="scientific">Subtercola boreus</name>
    <dbReference type="NCBI Taxonomy" id="120213"/>
    <lineage>
        <taxon>Bacteria</taxon>
        <taxon>Bacillati</taxon>
        <taxon>Actinomycetota</taxon>
        <taxon>Actinomycetes</taxon>
        <taxon>Micrococcales</taxon>
        <taxon>Microbacteriaceae</taxon>
        <taxon>Subtercola</taxon>
    </lineage>
</organism>
<sequence>MTQTAPPQKVRPPVPTRHVVLALVFDVVLVLAFVLIGRGNHAEAFSVPGILTTWWPFLLGLAVGWLATRAWRYPFVPVLPGIPIWLFTVAVGMLFRLLSGQGVAVSFVIVAIIVLGVFLLGWRLIAGAILRRRARGRVLATRQAGSGGAAGSAGAAGQARPDSR</sequence>
<keyword evidence="2" id="KW-0812">Transmembrane</keyword>
<evidence type="ECO:0000313" key="3">
    <source>
        <dbReference type="EMBL" id="RFA08875.1"/>
    </source>
</evidence>
<accession>A0A3E0VGW4</accession>
<feature type="transmembrane region" description="Helical" evidence="2">
    <location>
        <begin position="78"/>
        <end position="98"/>
    </location>
</feature>
<keyword evidence="2" id="KW-1133">Transmembrane helix</keyword>
<reference evidence="3 4" key="1">
    <citation type="submission" date="2017-04" db="EMBL/GenBank/DDBJ databases">
        <title>Comparative genome analysis of Subtercola boreus.</title>
        <authorList>
            <person name="Cho Y.-J."/>
            <person name="Cho A."/>
            <person name="Kim O.-S."/>
            <person name="Lee J.-I."/>
        </authorList>
    </citation>
    <scope>NUCLEOTIDE SEQUENCE [LARGE SCALE GENOMIC DNA]</scope>
    <source>
        <strain evidence="3 4">K300</strain>
    </source>
</reference>
<feature type="transmembrane region" description="Helical" evidence="2">
    <location>
        <begin position="20"/>
        <end position="39"/>
    </location>
</feature>
<evidence type="ECO:0008006" key="5">
    <source>
        <dbReference type="Google" id="ProtNLM"/>
    </source>
</evidence>
<name>A0A3E0VGW4_9MICO</name>
<dbReference type="InterPro" id="IPR021414">
    <property type="entry name" value="DUF3054"/>
</dbReference>
<feature type="transmembrane region" description="Helical" evidence="2">
    <location>
        <begin position="104"/>
        <end position="125"/>
    </location>
</feature>
<comment type="caution">
    <text evidence="3">The sequence shown here is derived from an EMBL/GenBank/DDBJ whole genome shotgun (WGS) entry which is preliminary data.</text>
</comment>
<keyword evidence="2" id="KW-0472">Membrane</keyword>
<dbReference type="EMBL" id="NBWZ01000001">
    <property type="protein sequence ID" value="RFA08875.1"/>
    <property type="molecule type" value="Genomic_DNA"/>
</dbReference>
<dbReference type="AlphaFoldDB" id="A0A3E0VGW4"/>
<dbReference type="RefSeq" id="WP_116414276.1">
    <property type="nucleotide sequence ID" value="NZ_NBWZ01000001.1"/>
</dbReference>
<evidence type="ECO:0000313" key="4">
    <source>
        <dbReference type="Proteomes" id="UP000256486"/>
    </source>
</evidence>
<dbReference type="OrthoDB" id="3698172at2"/>
<feature type="region of interest" description="Disordered" evidence="1">
    <location>
        <begin position="144"/>
        <end position="164"/>
    </location>
</feature>
<evidence type="ECO:0000256" key="2">
    <source>
        <dbReference type="SAM" id="Phobius"/>
    </source>
</evidence>
<gene>
    <name evidence="3" type="ORF">B7R54_06270</name>
</gene>
<protein>
    <recommendedName>
        <fullName evidence="5">DUF3054 domain-containing protein</fullName>
    </recommendedName>
</protein>
<evidence type="ECO:0000256" key="1">
    <source>
        <dbReference type="SAM" id="MobiDB-lite"/>
    </source>
</evidence>
<feature type="transmembrane region" description="Helical" evidence="2">
    <location>
        <begin position="45"/>
        <end position="66"/>
    </location>
</feature>
<dbReference type="Proteomes" id="UP000256486">
    <property type="component" value="Unassembled WGS sequence"/>
</dbReference>
<feature type="compositionally biased region" description="Low complexity" evidence="1">
    <location>
        <begin position="152"/>
        <end position="164"/>
    </location>
</feature>
<dbReference type="Pfam" id="PF11255">
    <property type="entry name" value="DUF3054"/>
    <property type="match status" value="1"/>
</dbReference>
<proteinExistence type="predicted"/>